<feature type="region of interest" description="Disordered" evidence="1">
    <location>
        <begin position="1"/>
        <end position="61"/>
    </location>
</feature>
<organism evidence="3 4">
    <name type="scientific">Oryza meyeriana var. granulata</name>
    <dbReference type="NCBI Taxonomy" id="110450"/>
    <lineage>
        <taxon>Eukaryota</taxon>
        <taxon>Viridiplantae</taxon>
        <taxon>Streptophyta</taxon>
        <taxon>Embryophyta</taxon>
        <taxon>Tracheophyta</taxon>
        <taxon>Spermatophyta</taxon>
        <taxon>Magnoliopsida</taxon>
        <taxon>Liliopsida</taxon>
        <taxon>Poales</taxon>
        <taxon>Poaceae</taxon>
        <taxon>BOP clade</taxon>
        <taxon>Oryzoideae</taxon>
        <taxon>Oryzeae</taxon>
        <taxon>Oryzinae</taxon>
        <taxon>Oryza</taxon>
        <taxon>Oryza meyeriana</taxon>
    </lineage>
</organism>
<reference evidence="3 4" key="1">
    <citation type="submission" date="2019-11" db="EMBL/GenBank/DDBJ databases">
        <title>Whole genome sequence of Oryza granulata.</title>
        <authorList>
            <person name="Li W."/>
        </authorList>
    </citation>
    <scope>NUCLEOTIDE SEQUENCE [LARGE SCALE GENOMIC DNA]</scope>
    <source>
        <strain evidence="4">cv. Menghai</strain>
        <tissue evidence="3">Leaf</tissue>
    </source>
</reference>
<dbReference type="OrthoDB" id="10028886at2759"/>
<feature type="domain" description="Pyridoxamine kinase/Phosphomethylpyrimidine kinase" evidence="2">
    <location>
        <begin position="77"/>
        <end position="321"/>
    </location>
</feature>
<dbReference type="InterPro" id="IPR029056">
    <property type="entry name" value="Ribokinase-like"/>
</dbReference>
<sequence>DQNTRDHPKKKSVLTPPVSSKGMASPQAVHPRRLPSPTLLFSPRRPRPSPRARRSRLAASAAREMPWPHVLTVAGSDSGGGAGIQADIKACAALGAYCSSVVTAVTAQNTAGVQGVHVVPEEFIREQLNSVLSDMSVDVVKTGMLPSIGVVKVLCESLKKFPVKALVVDPVMVSTSGDTLSESSALSVYRDELFAMADIVTPNVKEASRLLGNVSLLTISDMRGAAESIYKFGPKYVLVKGGDMSESSEAIDVFFDGKEFIELHGHRIKTRNTHGTGCTLASCIASELAKGATMLHAVQVAKNFVESALHHSKDLTIGNGPQGPFDHLFKLKCPPYNVGSQPSFKPDQLFLYAVTDSGMNKKWDRSIKEAVEAAIEEKKILIQETFWKLPRLAWRFASPVEYHC</sequence>
<dbReference type="InterPro" id="IPR004399">
    <property type="entry name" value="HMP/HMP-P_kinase_dom"/>
</dbReference>
<dbReference type="FunFam" id="3.40.1190.20:FF:000040">
    <property type="entry name" value="Thiamine biosynthetic bifunctional enzyme TH1, chloroplastic"/>
    <property type="match status" value="1"/>
</dbReference>
<feature type="compositionally biased region" description="Basic residues" evidence="1">
    <location>
        <begin position="44"/>
        <end position="56"/>
    </location>
</feature>
<dbReference type="Gene3D" id="3.40.1190.20">
    <property type="match status" value="1"/>
</dbReference>
<dbReference type="PANTHER" id="PTHR20858:SF17">
    <property type="entry name" value="HYDROXYMETHYLPYRIMIDINE_PHOSPHOMETHYLPYRIMIDINE KINASE THI20-RELATED"/>
    <property type="match status" value="1"/>
</dbReference>
<evidence type="ECO:0000313" key="3">
    <source>
        <dbReference type="EMBL" id="KAF0890163.1"/>
    </source>
</evidence>
<evidence type="ECO:0000259" key="2">
    <source>
        <dbReference type="Pfam" id="PF08543"/>
    </source>
</evidence>
<dbReference type="InterPro" id="IPR013749">
    <property type="entry name" value="PM/HMP-P_kinase-1"/>
</dbReference>
<feature type="non-terminal residue" evidence="3">
    <location>
        <position position="1"/>
    </location>
</feature>
<keyword evidence="4" id="KW-1185">Reference proteome</keyword>
<protein>
    <recommendedName>
        <fullName evidence="2">Pyridoxamine kinase/Phosphomethylpyrimidine kinase domain-containing protein</fullName>
    </recommendedName>
</protein>
<dbReference type="Proteomes" id="UP000479710">
    <property type="component" value="Unassembled WGS sequence"/>
</dbReference>
<dbReference type="PANTHER" id="PTHR20858">
    <property type="entry name" value="PHOSPHOMETHYLPYRIMIDINE KINASE"/>
    <property type="match status" value="1"/>
</dbReference>
<accession>A0A6G1BRX1</accession>
<dbReference type="GO" id="GO:0008972">
    <property type="term" value="F:phosphomethylpyrimidine kinase activity"/>
    <property type="evidence" value="ECO:0007669"/>
    <property type="project" value="InterPro"/>
</dbReference>
<dbReference type="AlphaFoldDB" id="A0A6G1BRX1"/>
<dbReference type="Pfam" id="PF08543">
    <property type="entry name" value="Phos_pyr_kin"/>
    <property type="match status" value="1"/>
</dbReference>
<gene>
    <name evidence="3" type="ORF">E2562_038420</name>
</gene>
<dbReference type="SUPFAM" id="SSF53613">
    <property type="entry name" value="Ribokinase-like"/>
    <property type="match status" value="1"/>
</dbReference>
<dbReference type="CDD" id="cd01169">
    <property type="entry name" value="HMPP_kinase"/>
    <property type="match status" value="1"/>
</dbReference>
<dbReference type="GO" id="GO:0008902">
    <property type="term" value="F:hydroxymethylpyrimidine kinase activity"/>
    <property type="evidence" value="ECO:0007669"/>
    <property type="project" value="TreeGrafter"/>
</dbReference>
<dbReference type="NCBIfam" id="TIGR00097">
    <property type="entry name" value="HMP-P_kinase"/>
    <property type="match status" value="1"/>
</dbReference>
<evidence type="ECO:0000256" key="1">
    <source>
        <dbReference type="SAM" id="MobiDB-lite"/>
    </source>
</evidence>
<dbReference type="GO" id="GO:0009507">
    <property type="term" value="C:chloroplast"/>
    <property type="evidence" value="ECO:0007669"/>
    <property type="project" value="TreeGrafter"/>
</dbReference>
<dbReference type="EMBL" id="SPHZ02000012">
    <property type="protein sequence ID" value="KAF0890163.1"/>
    <property type="molecule type" value="Genomic_DNA"/>
</dbReference>
<name>A0A6G1BRX1_9ORYZ</name>
<dbReference type="GO" id="GO:0009228">
    <property type="term" value="P:thiamine biosynthetic process"/>
    <property type="evidence" value="ECO:0007669"/>
    <property type="project" value="InterPro"/>
</dbReference>
<proteinExistence type="predicted"/>
<evidence type="ECO:0000313" key="4">
    <source>
        <dbReference type="Proteomes" id="UP000479710"/>
    </source>
</evidence>
<comment type="caution">
    <text evidence="3">The sequence shown here is derived from an EMBL/GenBank/DDBJ whole genome shotgun (WGS) entry which is preliminary data.</text>
</comment>